<evidence type="ECO:0000256" key="6">
    <source>
        <dbReference type="ARBA" id="ARBA00023136"/>
    </source>
</evidence>
<sequence length="179" mass="18131">MSVLRSTLRRSEPTSGVGAIAPLLLRGAVGGTLIAHGIKHARSLGGTAGWFGSIGFRRPRLQAVSSAVVEVGAGGALVLGLATPVSAAAGIGTMAVAARSVHLRNGFFITAEGWEYVTNLAVASAVLAGTGPGRWSVDRALGWDRRLAGDRALLTSLALGLSAAAAQLAAFYREPTSGD</sequence>
<evidence type="ECO:0000313" key="7">
    <source>
        <dbReference type="EMBL" id="MEE4023390.1"/>
    </source>
</evidence>
<comment type="subcellular location">
    <subcellularLocation>
        <location evidence="1">Cell membrane</location>
        <topology evidence="1">Multi-pass membrane protein</topology>
    </subcellularLocation>
</comment>
<evidence type="ECO:0000313" key="8">
    <source>
        <dbReference type="Proteomes" id="UP001335729"/>
    </source>
</evidence>
<dbReference type="EMBL" id="JAZDUE010000007">
    <property type="protein sequence ID" value="MEE4023390.1"/>
    <property type="molecule type" value="Genomic_DNA"/>
</dbReference>
<evidence type="ECO:0000256" key="3">
    <source>
        <dbReference type="ARBA" id="ARBA00022475"/>
    </source>
</evidence>
<comment type="caution">
    <text evidence="7">The sequence shown here is derived from an EMBL/GenBank/DDBJ whole genome shotgun (WGS) entry which is preliminary data.</text>
</comment>
<name>A0ABU7MST4_9ACTN</name>
<proteinExistence type="inferred from homology"/>
<keyword evidence="6" id="KW-0472">Membrane</keyword>
<evidence type="ECO:0000256" key="4">
    <source>
        <dbReference type="ARBA" id="ARBA00022692"/>
    </source>
</evidence>
<evidence type="ECO:0000256" key="2">
    <source>
        <dbReference type="ARBA" id="ARBA00006679"/>
    </source>
</evidence>
<keyword evidence="5" id="KW-1133">Transmembrane helix</keyword>
<reference evidence="7 8" key="1">
    <citation type="submission" date="2024-01" db="EMBL/GenBank/DDBJ databases">
        <title>Draft genome sequence of Gordonia sp. PKS22-38.</title>
        <authorList>
            <person name="Suphannarot A."/>
            <person name="Mingma R."/>
        </authorList>
    </citation>
    <scope>NUCLEOTIDE SEQUENCE [LARGE SCALE GENOMIC DNA]</scope>
    <source>
        <strain evidence="7 8">PKS22-38</strain>
    </source>
</reference>
<dbReference type="PANTHER" id="PTHR33452:SF1">
    <property type="entry name" value="INNER MEMBRANE PROTEIN YPHA-RELATED"/>
    <property type="match status" value="1"/>
</dbReference>
<dbReference type="InterPro" id="IPR032808">
    <property type="entry name" value="DoxX"/>
</dbReference>
<comment type="similarity">
    <text evidence="2">Belongs to the DoxX family.</text>
</comment>
<gene>
    <name evidence="7" type="ORF">V1Y59_09905</name>
</gene>
<accession>A0ABU7MST4</accession>
<dbReference type="RefSeq" id="WP_330504949.1">
    <property type="nucleotide sequence ID" value="NZ_JAZDUE010000007.1"/>
</dbReference>
<keyword evidence="3" id="KW-1003">Cell membrane</keyword>
<evidence type="ECO:0000256" key="1">
    <source>
        <dbReference type="ARBA" id="ARBA00004651"/>
    </source>
</evidence>
<keyword evidence="8" id="KW-1185">Reference proteome</keyword>
<dbReference type="Pfam" id="PF07681">
    <property type="entry name" value="DoxX"/>
    <property type="match status" value="1"/>
</dbReference>
<evidence type="ECO:0000256" key="5">
    <source>
        <dbReference type="ARBA" id="ARBA00022989"/>
    </source>
</evidence>
<protein>
    <submittedName>
        <fullName evidence="7">DoxX family protein</fullName>
    </submittedName>
</protein>
<dbReference type="Proteomes" id="UP001335729">
    <property type="component" value="Unassembled WGS sequence"/>
</dbReference>
<keyword evidence="4" id="KW-0812">Transmembrane</keyword>
<organism evidence="7 8">
    <name type="scientific">Gordonia prachuapensis</name>
    <dbReference type="NCBI Taxonomy" id="3115651"/>
    <lineage>
        <taxon>Bacteria</taxon>
        <taxon>Bacillati</taxon>
        <taxon>Actinomycetota</taxon>
        <taxon>Actinomycetes</taxon>
        <taxon>Mycobacteriales</taxon>
        <taxon>Gordoniaceae</taxon>
        <taxon>Gordonia</taxon>
    </lineage>
</organism>
<dbReference type="PANTHER" id="PTHR33452">
    <property type="entry name" value="OXIDOREDUCTASE CATD-RELATED"/>
    <property type="match status" value="1"/>
</dbReference>
<dbReference type="InterPro" id="IPR051907">
    <property type="entry name" value="DoxX-like_oxidoreductase"/>
</dbReference>